<dbReference type="AlphaFoldDB" id="A0A6N2TQA2"/>
<dbReference type="Gene3D" id="3.40.50.360">
    <property type="match status" value="1"/>
</dbReference>
<feature type="domain" description="Flavodoxin-like" evidence="5">
    <location>
        <begin position="3"/>
        <end position="147"/>
    </location>
</feature>
<name>A0A6N2TQA2_9FIRM</name>
<evidence type="ECO:0000259" key="5">
    <source>
        <dbReference type="PROSITE" id="PS50902"/>
    </source>
</evidence>
<dbReference type="GO" id="GO:0051539">
    <property type="term" value="F:4 iron, 4 sulfur cluster binding"/>
    <property type="evidence" value="ECO:0007669"/>
    <property type="project" value="UniProtKB-KW"/>
</dbReference>
<dbReference type="InterPro" id="IPR029039">
    <property type="entry name" value="Flavoprotein-like_sf"/>
</dbReference>
<proteinExistence type="predicted"/>
<organism evidence="7">
    <name type="scientific">Blautia glucerasea</name>
    <dbReference type="NCBI Taxonomy" id="536633"/>
    <lineage>
        <taxon>Bacteria</taxon>
        <taxon>Bacillati</taxon>
        <taxon>Bacillota</taxon>
        <taxon>Clostridia</taxon>
        <taxon>Lachnospirales</taxon>
        <taxon>Lachnospiraceae</taxon>
        <taxon>Blautia</taxon>
    </lineage>
</organism>
<dbReference type="PANTHER" id="PTHR43687:SF1">
    <property type="entry name" value="FERREDOXIN III"/>
    <property type="match status" value="1"/>
</dbReference>
<dbReference type="SUPFAM" id="SSF54862">
    <property type="entry name" value="4Fe-4S ferredoxins"/>
    <property type="match status" value="1"/>
</dbReference>
<keyword evidence="4" id="KW-0411">Iron-sulfur</keyword>
<feature type="domain" description="4Fe-4S ferredoxin-type" evidence="6">
    <location>
        <begin position="200"/>
        <end position="230"/>
    </location>
</feature>
<dbReference type="EMBL" id="CACRST010000014">
    <property type="protein sequence ID" value="VYT07765.1"/>
    <property type="molecule type" value="Genomic_DNA"/>
</dbReference>
<evidence type="ECO:0000256" key="2">
    <source>
        <dbReference type="ARBA" id="ARBA00022723"/>
    </source>
</evidence>
<feature type="domain" description="4Fe-4S ferredoxin-type" evidence="6">
    <location>
        <begin position="171"/>
        <end position="199"/>
    </location>
</feature>
<evidence type="ECO:0000259" key="6">
    <source>
        <dbReference type="PROSITE" id="PS51379"/>
    </source>
</evidence>
<dbReference type="PROSITE" id="PS51379">
    <property type="entry name" value="4FE4S_FER_2"/>
    <property type="match status" value="2"/>
</dbReference>
<dbReference type="Gene3D" id="3.30.70.20">
    <property type="match status" value="1"/>
</dbReference>
<accession>A0A6N2TQA2</accession>
<evidence type="ECO:0000256" key="3">
    <source>
        <dbReference type="ARBA" id="ARBA00023004"/>
    </source>
</evidence>
<gene>
    <name evidence="7" type="ORF">BGLFYP119_01711</name>
</gene>
<keyword evidence="3" id="KW-0408">Iron</keyword>
<dbReference type="InterPro" id="IPR017900">
    <property type="entry name" value="4Fe4S_Fe_S_CS"/>
</dbReference>
<dbReference type="GO" id="GO:0046872">
    <property type="term" value="F:metal ion binding"/>
    <property type="evidence" value="ECO:0007669"/>
    <property type="project" value="UniProtKB-KW"/>
</dbReference>
<dbReference type="PROSITE" id="PS50902">
    <property type="entry name" value="FLAVODOXIN_LIKE"/>
    <property type="match status" value="1"/>
</dbReference>
<keyword evidence="1" id="KW-0004">4Fe-4S</keyword>
<dbReference type="GO" id="GO:0010181">
    <property type="term" value="F:FMN binding"/>
    <property type="evidence" value="ECO:0007669"/>
    <property type="project" value="InterPro"/>
</dbReference>
<dbReference type="GO" id="GO:0016651">
    <property type="term" value="F:oxidoreductase activity, acting on NAD(P)H"/>
    <property type="evidence" value="ECO:0007669"/>
    <property type="project" value="UniProtKB-ARBA"/>
</dbReference>
<protein>
    <submittedName>
        <fullName evidence="7">Ferredoxin</fullName>
    </submittedName>
</protein>
<dbReference type="RefSeq" id="WP_156354030.1">
    <property type="nucleotide sequence ID" value="NZ_CACRST010000014.1"/>
</dbReference>
<dbReference type="Pfam" id="PF12838">
    <property type="entry name" value="Fer4_7"/>
    <property type="match status" value="1"/>
</dbReference>
<reference evidence="7" key="1">
    <citation type="submission" date="2019-11" db="EMBL/GenBank/DDBJ databases">
        <authorList>
            <person name="Feng L."/>
        </authorList>
    </citation>
    <scope>NUCLEOTIDE SEQUENCE</scope>
    <source>
        <strain evidence="7">BgluceraseaLFYP119</strain>
    </source>
</reference>
<sequence length="253" mass="28008">MAVYKITFSPTGGTDRVTDILAEAFSGKKKEIDLLSSDGSYDSLELHKEDVCFIAMPSYGGRIPKTAAERLVRIKGGGAKAVLVCVYGNRAYEDTLIELKDRAEDTGFIVYGAVAAVAEHSIMRKFAAGRPDEKDREELWSFGKELKKKLEKQEPGEISVPGNHPYKKLGTIPFIPKPGRGCNSCGYCARFCPVGAIDPKNVKNVDEKKCISCMRCVSVCPKSVRKLNKVALFVAEKKMAKLFEERKENQLFL</sequence>
<evidence type="ECO:0000313" key="7">
    <source>
        <dbReference type="EMBL" id="VYT07765.1"/>
    </source>
</evidence>
<evidence type="ECO:0000256" key="1">
    <source>
        <dbReference type="ARBA" id="ARBA00022485"/>
    </source>
</evidence>
<dbReference type="PANTHER" id="PTHR43687">
    <property type="entry name" value="ADENYLYLSULFATE REDUCTASE, BETA SUBUNIT"/>
    <property type="match status" value="1"/>
</dbReference>
<dbReference type="PROSITE" id="PS00198">
    <property type="entry name" value="4FE4S_FER_1"/>
    <property type="match status" value="2"/>
</dbReference>
<dbReference type="SUPFAM" id="SSF52218">
    <property type="entry name" value="Flavoproteins"/>
    <property type="match status" value="1"/>
</dbReference>
<dbReference type="InterPro" id="IPR050572">
    <property type="entry name" value="Fe-S_Ferredoxin"/>
</dbReference>
<dbReference type="InterPro" id="IPR017896">
    <property type="entry name" value="4Fe4S_Fe-S-bd"/>
</dbReference>
<keyword evidence="2" id="KW-0479">Metal-binding</keyword>
<evidence type="ECO:0000256" key="4">
    <source>
        <dbReference type="ARBA" id="ARBA00023014"/>
    </source>
</evidence>
<dbReference type="InterPro" id="IPR008254">
    <property type="entry name" value="Flavodoxin/NO_synth"/>
</dbReference>